<name>A0ABT9U5H1_PAEHA</name>
<sequence length="30" mass="3574">MRKYMRAFAAGIMIHRFNMNNVIHPRVVSL</sequence>
<proteinExistence type="predicted"/>
<keyword evidence="2" id="KW-1185">Reference proteome</keyword>
<accession>A0ABT9U5H1</accession>
<gene>
    <name evidence="1" type="ORF">J2T15_002940</name>
</gene>
<comment type="caution">
    <text evidence="1">The sequence shown here is derived from an EMBL/GenBank/DDBJ whole genome shotgun (WGS) entry which is preliminary data.</text>
</comment>
<protein>
    <submittedName>
        <fullName evidence="1">Uncharacterized protein</fullName>
    </submittedName>
</protein>
<organism evidence="1 2">
    <name type="scientific">Paenibacillus harenae</name>
    <dbReference type="NCBI Taxonomy" id="306543"/>
    <lineage>
        <taxon>Bacteria</taxon>
        <taxon>Bacillati</taxon>
        <taxon>Bacillota</taxon>
        <taxon>Bacilli</taxon>
        <taxon>Bacillales</taxon>
        <taxon>Paenibacillaceae</taxon>
        <taxon>Paenibacillus</taxon>
    </lineage>
</organism>
<evidence type="ECO:0000313" key="1">
    <source>
        <dbReference type="EMBL" id="MDQ0113499.1"/>
    </source>
</evidence>
<reference evidence="1 2" key="1">
    <citation type="submission" date="2023-07" db="EMBL/GenBank/DDBJ databases">
        <title>Sorghum-associated microbial communities from plants grown in Nebraska, USA.</title>
        <authorList>
            <person name="Schachtman D."/>
        </authorList>
    </citation>
    <scope>NUCLEOTIDE SEQUENCE [LARGE SCALE GENOMIC DNA]</scope>
    <source>
        <strain evidence="1 2">CC482</strain>
    </source>
</reference>
<dbReference type="EMBL" id="JAUSSU010000005">
    <property type="protein sequence ID" value="MDQ0113499.1"/>
    <property type="molecule type" value="Genomic_DNA"/>
</dbReference>
<evidence type="ECO:0000313" key="2">
    <source>
        <dbReference type="Proteomes" id="UP001229346"/>
    </source>
</evidence>
<dbReference type="Proteomes" id="UP001229346">
    <property type="component" value="Unassembled WGS sequence"/>
</dbReference>